<reference evidence="2 3" key="1">
    <citation type="journal article" date="2016" name="Nat. Commun.">
        <title>Thousands of microbial genomes shed light on interconnected biogeochemical processes in an aquifer system.</title>
        <authorList>
            <person name="Anantharaman K."/>
            <person name="Brown C.T."/>
            <person name="Hug L.A."/>
            <person name="Sharon I."/>
            <person name="Castelle C.J."/>
            <person name="Probst A.J."/>
            <person name="Thomas B.C."/>
            <person name="Singh A."/>
            <person name="Wilkins M.J."/>
            <person name="Karaoz U."/>
            <person name="Brodie E.L."/>
            <person name="Williams K.H."/>
            <person name="Hubbard S.S."/>
            <person name="Banfield J.F."/>
        </authorList>
    </citation>
    <scope>NUCLEOTIDE SEQUENCE [LARGE SCALE GENOMIC DNA]</scope>
</reference>
<keyword evidence="1" id="KW-1133">Transmembrane helix</keyword>
<sequence>MTLGAFAGLIHLAWSVLVALGLAQGLATFIYSIHFLSGMAPKADAFSPGNAALLVVVSSAVGYAAGWVIATIWNKTADAK</sequence>
<feature type="transmembrane region" description="Helical" evidence="1">
    <location>
        <begin position="51"/>
        <end position="73"/>
    </location>
</feature>
<proteinExistence type="predicted"/>
<evidence type="ECO:0008006" key="4">
    <source>
        <dbReference type="Google" id="ProtNLM"/>
    </source>
</evidence>
<accession>A0A1F7TLM1</accession>
<dbReference type="AlphaFoldDB" id="A0A1F7TLM1"/>
<gene>
    <name evidence="2" type="ORF">A2856_01965</name>
</gene>
<evidence type="ECO:0000313" key="2">
    <source>
        <dbReference type="EMBL" id="OGL66437.1"/>
    </source>
</evidence>
<evidence type="ECO:0000256" key="1">
    <source>
        <dbReference type="SAM" id="Phobius"/>
    </source>
</evidence>
<evidence type="ECO:0000313" key="3">
    <source>
        <dbReference type="Proteomes" id="UP000177885"/>
    </source>
</evidence>
<organism evidence="2 3">
    <name type="scientific">Candidatus Uhrbacteria bacterium RIFCSPHIGHO2_01_FULL_63_20</name>
    <dbReference type="NCBI Taxonomy" id="1802385"/>
    <lineage>
        <taxon>Bacteria</taxon>
        <taxon>Candidatus Uhriibacteriota</taxon>
    </lineage>
</organism>
<keyword evidence="1" id="KW-0812">Transmembrane</keyword>
<name>A0A1F7TLM1_9BACT</name>
<dbReference type="STRING" id="1802385.A2856_01965"/>
<keyword evidence="1" id="KW-0472">Membrane</keyword>
<comment type="caution">
    <text evidence="2">The sequence shown here is derived from an EMBL/GenBank/DDBJ whole genome shotgun (WGS) entry which is preliminary data.</text>
</comment>
<dbReference type="Proteomes" id="UP000177885">
    <property type="component" value="Unassembled WGS sequence"/>
</dbReference>
<dbReference type="EMBL" id="MGDT01000007">
    <property type="protein sequence ID" value="OGL66437.1"/>
    <property type="molecule type" value="Genomic_DNA"/>
</dbReference>
<protein>
    <recommendedName>
        <fullName evidence="4">Major facilitator superfamily (MFS) profile domain-containing protein</fullName>
    </recommendedName>
</protein>